<evidence type="ECO:0000313" key="2">
    <source>
        <dbReference type="EMBL" id="KAJ2781513.1"/>
    </source>
</evidence>
<dbReference type="AlphaFoldDB" id="A0A9W8HFK7"/>
<evidence type="ECO:0000313" key="3">
    <source>
        <dbReference type="Proteomes" id="UP001140217"/>
    </source>
</evidence>
<comment type="caution">
    <text evidence="2">The sequence shown here is derived from an EMBL/GenBank/DDBJ whole genome shotgun (WGS) entry which is preliminary data.</text>
</comment>
<reference evidence="2" key="1">
    <citation type="submission" date="2022-07" db="EMBL/GenBank/DDBJ databases">
        <title>Phylogenomic reconstructions and comparative analyses of Kickxellomycotina fungi.</title>
        <authorList>
            <person name="Reynolds N.K."/>
            <person name="Stajich J.E."/>
            <person name="Barry K."/>
            <person name="Grigoriev I.V."/>
            <person name="Crous P."/>
            <person name="Smith M.E."/>
        </authorList>
    </citation>
    <scope>NUCLEOTIDE SEQUENCE</scope>
    <source>
        <strain evidence="2">NBRC 105414</strain>
    </source>
</reference>
<protein>
    <submittedName>
        <fullName evidence="2">Uncharacterized protein</fullName>
    </submittedName>
</protein>
<dbReference type="Proteomes" id="UP001140217">
    <property type="component" value="Unassembled WGS sequence"/>
</dbReference>
<organism evidence="2 3">
    <name type="scientific">Coemansia javaensis</name>
    <dbReference type="NCBI Taxonomy" id="2761396"/>
    <lineage>
        <taxon>Eukaryota</taxon>
        <taxon>Fungi</taxon>
        <taxon>Fungi incertae sedis</taxon>
        <taxon>Zoopagomycota</taxon>
        <taxon>Kickxellomycotina</taxon>
        <taxon>Kickxellomycetes</taxon>
        <taxon>Kickxellales</taxon>
        <taxon>Kickxellaceae</taxon>
        <taxon>Coemansia</taxon>
    </lineage>
</organism>
<proteinExistence type="predicted"/>
<gene>
    <name evidence="2" type="ORF">H4R18_002839</name>
</gene>
<name>A0A9W8HFK7_9FUNG</name>
<keyword evidence="3" id="KW-1185">Reference proteome</keyword>
<dbReference type="EMBL" id="JANBUL010000102">
    <property type="protein sequence ID" value="KAJ2781513.1"/>
    <property type="molecule type" value="Genomic_DNA"/>
</dbReference>
<feature type="compositionally biased region" description="Pro residues" evidence="1">
    <location>
        <begin position="890"/>
        <end position="902"/>
    </location>
</feature>
<feature type="region of interest" description="Disordered" evidence="1">
    <location>
        <begin position="875"/>
        <end position="906"/>
    </location>
</feature>
<accession>A0A9W8HFK7</accession>
<dbReference type="OrthoDB" id="5590161at2759"/>
<evidence type="ECO:0000256" key="1">
    <source>
        <dbReference type="SAM" id="MobiDB-lite"/>
    </source>
</evidence>
<sequence length="955" mass="98121">MYADAEALAARARALVGEAERTGGIGAGAGEELQRTVDALAEAAFQGDEWLSAAAAGAAVGVVDEMARVAALGEWAARAAGRVLQAVPAGLGQISSQGAEPAAACAARVVDACLARLVGACDEAERRMAAGAEDDAAVRLAVACMEGLAAGLERLAAGADGLARAPAVWRAALDGTDAVAAHVTRAFEAAGRLFAQSAGAELRRRQAQGAAALQRAAARVIDVAAAVFGSEAHVTAGDAGRKRALMERFCAGALAMHRAALASPPQFKAVWKALCLVATRFAAPAFDGPALCRRVHAQSCATVRALATQAGALLRRRHGDDLGDPRLQRRVKGMLAFVRFIVFQMPALLARIRTGAGSDDAAAAVAADALPMLDAVFAELTTEHVRAAVPLELAAMVQQLVATVCAKYALALLAPSPQPILRYLDAVERCLCDGGAPREQRLLLIEGVRSAAANRELLRIVAANIGAFSAAHQEALLAHAVPLPMALAVAADCDVASLFAAARGPGAIHAEQQQQIQIAELDQLACAAALCATRLAAPALFGLWEAAALQTLCRAPPGSAGARAVAAAWALLATLPPPPPPAALSTVRGILDAAAAAPARVGPAARPLLRHVTQCFAAACAEGDLAACLADACRRPGPGAAAGLRVLAEVFPWPRYPAPSPVAAAARALLDAAAAALLAPRSPAADRADAAAALAALAPAHQPSDALWPHVHSLLDESLQAAWAPGAEAALLLAAQLPASAGAVSLLELCARAIDSPVFGRAHAAFLLARFAGGFAADPSPPPPLLASLRAVLARLLRDDAPWPVRHQAHTQIIRFATESASQAIVESLVPERQQPALVQFIQRVPCGDSSSSDCEAVYRSVFASLDWRCCPADSPAAPDSHHTATNGHTPPPPPPPPPPPLNGYAADRRILDAAAALRRQLDAAHRTPIPPAAREAVCAELAQLAQAIQRFQRR</sequence>